<keyword evidence="6" id="KW-0418">Kinase</keyword>
<dbReference type="Proteomes" id="UP000199501">
    <property type="component" value="Unassembled WGS sequence"/>
</dbReference>
<keyword evidence="2" id="KW-0238">DNA-binding</keyword>
<dbReference type="InterPro" id="IPR000595">
    <property type="entry name" value="cNMP-bd_dom"/>
</dbReference>
<dbReference type="PROSITE" id="PS50042">
    <property type="entry name" value="CNMP_BINDING_3"/>
    <property type="match status" value="1"/>
</dbReference>
<dbReference type="GO" id="GO:0003677">
    <property type="term" value="F:DNA binding"/>
    <property type="evidence" value="ECO:0007669"/>
    <property type="project" value="UniProtKB-KW"/>
</dbReference>
<protein>
    <submittedName>
        <fullName evidence="6">cAMP-binding domain of CRP or a regulatory subunit of cAMP-dependent protein kinases</fullName>
    </submittedName>
</protein>
<dbReference type="Pfam" id="PF00027">
    <property type="entry name" value="cNMP_binding"/>
    <property type="match status" value="1"/>
</dbReference>
<reference evidence="7" key="1">
    <citation type="submission" date="2016-10" db="EMBL/GenBank/DDBJ databases">
        <authorList>
            <person name="Varghese N."/>
            <person name="Submissions S."/>
        </authorList>
    </citation>
    <scope>NUCLEOTIDE SEQUENCE [LARGE SCALE GENOMIC DNA]</scope>
    <source>
        <strain evidence="7">IBRC-M 10403</strain>
    </source>
</reference>
<dbReference type="InterPro" id="IPR050397">
    <property type="entry name" value="Env_Response_Regulators"/>
</dbReference>
<evidence type="ECO:0000313" key="7">
    <source>
        <dbReference type="Proteomes" id="UP000199501"/>
    </source>
</evidence>
<dbReference type="SMART" id="SM00419">
    <property type="entry name" value="HTH_CRP"/>
    <property type="match status" value="1"/>
</dbReference>
<dbReference type="CDD" id="cd00038">
    <property type="entry name" value="CAP_ED"/>
    <property type="match status" value="1"/>
</dbReference>
<dbReference type="GO" id="GO:0003700">
    <property type="term" value="F:DNA-binding transcription factor activity"/>
    <property type="evidence" value="ECO:0007669"/>
    <property type="project" value="TreeGrafter"/>
</dbReference>
<gene>
    <name evidence="6" type="ORF">SAMN05216174_109214</name>
</gene>
<dbReference type="GO" id="GO:0005829">
    <property type="term" value="C:cytosol"/>
    <property type="evidence" value="ECO:0007669"/>
    <property type="project" value="TreeGrafter"/>
</dbReference>
<dbReference type="InterPro" id="IPR012318">
    <property type="entry name" value="HTH_CRP"/>
</dbReference>
<dbReference type="Gene3D" id="2.60.120.10">
    <property type="entry name" value="Jelly Rolls"/>
    <property type="match status" value="1"/>
</dbReference>
<dbReference type="SUPFAM" id="SSF51206">
    <property type="entry name" value="cAMP-binding domain-like"/>
    <property type="match status" value="1"/>
</dbReference>
<evidence type="ECO:0000313" key="6">
    <source>
        <dbReference type="EMBL" id="SDD30131.1"/>
    </source>
</evidence>
<dbReference type="EMBL" id="FMZZ01000009">
    <property type="protein sequence ID" value="SDD30131.1"/>
    <property type="molecule type" value="Genomic_DNA"/>
</dbReference>
<proteinExistence type="predicted"/>
<feature type="domain" description="HTH crp-type" evidence="5">
    <location>
        <begin position="116"/>
        <end position="186"/>
    </location>
</feature>
<dbReference type="SUPFAM" id="SSF46785">
    <property type="entry name" value="Winged helix' DNA-binding domain"/>
    <property type="match status" value="1"/>
</dbReference>
<dbReference type="AlphaFoldDB" id="A0A1G6TM48"/>
<dbReference type="STRING" id="1271860.SAMN05216174_109214"/>
<feature type="domain" description="Cyclic nucleotide-binding" evidence="4">
    <location>
        <begin position="1"/>
        <end position="86"/>
    </location>
</feature>
<name>A0A1G6TM48_9PSEU</name>
<keyword evidence="1" id="KW-0805">Transcription regulation</keyword>
<accession>A0A1G6TM48</accession>
<dbReference type="InterPro" id="IPR018490">
    <property type="entry name" value="cNMP-bd_dom_sf"/>
</dbReference>
<dbReference type="PANTHER" id="PTHR24567:SF74">
    <property type="entry name" value="HTH-TYPE TRANSCRIPTIONAL REGULATOR ARCR"/>
    <property type="match status" value="1"/>
</dbReference>
<dbReference type="SMART" id="SM00100">
    <property type="entry name" value="cNMP"/>
    <property type="match status" value="1"/>
</dbReference>
<keyword evidence="6" id="KW-0808">Transferase</keyword>
<dbReference type="PANTHER" id="PTHR24567">
    <property type="entry name" value="CRP FAMILY TRANSCRIPTIONAL REGULATORY PROTEIN"/>
    <property type="match status" value="1"/>
</dbReference>
<dbReference type="PROSITE" id="PS51063">
    <property type="entry name" value="HTH_CRP_2"/>
    <property type="match status" value="1"/>
</dbReference>
<evidence type="ECO:0000259" key="5">
    <source>
        <dbReference type="PROSITE" id="PS51063"/>
    </source>
</evidence>
<evidence type="ECO:0000259" key="4">
    <source>
        <dbReference type="PROSITE" id="PS50042"/>
    </source>
</evidence>
<evidence type="ECO:0000256" key="1">
    <source>
        <dbReference type="ARBA" id="ARBA00023015"/>
    </source>
</evidence>
<organism evidence="6 7">
    <name type="scientific">Actinokineospora iranica</name>
    <dbReference type="NCBI Taxonomy" id="1271860"/>
    <lineage>
        <taxon>Bacteria</taxon>
        <taxon>Bacillati</taxon>
        <taxon>Actinomycetota</taxon>
        <taxon>Actinomycetes</taxon>
        <taxon>Pseudonocardiales</taxon>
        <taxon>Pseudonocardiaceae</taxon>
        <taxon>Actinokineospora</taxon>
    </lineage>
</organism>
<dbReference type="InterPro" id="IPR036390">
    <property type="entry name" value="WH_DNA-bd_sf"/>
</dbReference>
<evidence type="ECO:0000256" key="2">
    <source>
        <dbReference type="ARBA" id="ARBA00023125"/>
    </source>
</evidence>
<dbReference type="InterPro" id="IPR014710">
    <property type="entry name" value="RmlC-like_jellyroll"/>
</dbReference>
<sequence length="196" mass="20758">MRQGFSRGATLIRQGDPGTDVLALVAGRVKVVAGNADGAGLLTALRGPGDLVGELARPVTGRTATVVAIDDCAVARLSAAGFRRFLEQRGHVGSLQDYLVAKLSETVPFQVQLVHLSARQRIARLLIELVSLTDPADPHRMRIPLSQEKIAEALGVVRSTVSEQLAVLRDSGALGPGPRVVVRDLAELTIHAGLRL</sequence>
<keyword evidence="7" id="KW-1185">Reference proteome</keyword>
<keyword evidence="3" id="KW-0804">Transcription</keyword>
<dbReference type="GO" id="GO:0016301">
    <property type="term" value="F:kinase activity"/>
    <property type="evidence" value="ECO:0007669"/>
    <property type="project" value="UniProtKB-KW"/>
</dbReference>
<dbReference type="Pfam" id="PF13545">
    <property type="entry name" value="HTH_Crp_2"/>
    <property type="match status" value="1"/>
</dbReference>
<evidence type="ECO:0000256" key="3">
    <source>
        <dbReference type="ARBA" id="ARBA00023163"/>
    </source>
</evidence>